<dbReference type="PROSITE" id="PS50125">
    <property type="entry name" value="GUANYLATE_CYCLASE_2"/>
    <property type="match status" value="1"/>
</dbReference>
<dbReference type="AlphaFoldDB" id="A0A9X1TAI2"/>
<keyword evidence="1" id="KW-1133">Transmembrane helix</keyword>
<dbReference type="PANTHER" id="PTHR43081:SF1">
    <property type="entry name" value="ADENYLATE CYCLASE, TERMINAL-DIFFERENTIATION SPECIFIC"/>
    <property type="match status" value="1"/>
</dbReference>
<dbReference type="EMBL" id="JAJTTA010000002">
    <property type="protein sequence ID" value="MCF0041538.1"/>
    <property type="molecule type" value="Genomic_DNA"/>
</dbReference>
<sequence length="372" mass="42012">MLSPKTKRDVARVIPFGVLWFIFSLIYCMLEKGILGDLDHYPSTGNQYKFAANIFAIPVAGLMMGLITGILEIGYFSKWFIKKSFTRKIVFKSFLYLIIVIIFLAFTLLMNALNMPSEHSFKNLVSPVWAFFTDYAAVGLVLYIASIILVTQFYAEFSQSLGPGTLSNFFLGKYHHPVEEERIFMFLDMKSSTTIAENLGHVRYFEMLKEYFFDLSGAVIDYAGTIYQYAGDEMIISWKLKDGLKNNNCIECFFAMKRILESQTEKYNGKFGILPAFKAGLHFGMVTAGEIGSLKKEIIFTGDVLNTSARIQGLCNHFNADLLVSEELAKILQLPAAYEMRSVGENLLKGRLKTMEIFSISAADILSNSRQS</sequence>
<dbReference type="InterPro" id="IPR001054">
    <property type="entry name" value="A/G_cyclase"/>
</dbReference>
<dbReference type="InterPro" id="IPR050697">
    <property type="entry name" value="Adenylyl/Guanylyl_Cyclase_3/4"/>
</dbReference>
<evidence type="ECO:0000313" key="3">
    <source>
        <dbReference type="EMBL" id="MCF0041538.1"/>
    </source>
</evidence>
<feature type="transmembrane region" description="Helical" evidence="1">
    <location>
        <begin position="94"/>
        <end position="115"/>
    </location>
</feature>
<dbReference type="RefSeq" id="WP_234614330.1">
    <property type="nucleotide sequence ID" value="NZ_CP098806.1"/>
</dbReference>
<dbReference type="SUPFAM" id="SSF55073">
    <property type="entry name" value="Nucleotide cyclase"/>
    <property type="match status" value="1"/>
</dbReference>
<organism evidence="3 4">
    <name type="scientific">Dyadobacter fanqingshengii</name>
    <dbReference type="NCBI Taxonomy" id="2906443"/>
    <lineage>
        <taxon>Bacteria</taxon>
        <taxon>Pseudomonadati</taxon>
        <taxon>Bacteroidota</taxon>
        <taxon>Cytophagia</taxon>
        <taxon>Cytophagales</taxon>
        <taxon>Spirosomataceae</taxon>
        <taxon>Dyadobacter</taxon>
    </lineage>
</organism>
<comment type="caution">
    <text evidence="3">The sequence shown here is derived from an EMBL/GenBank/DDBJ whole genome shotgun (WGS) entry which is preliminary data.</text>
</comment>
<evidence type="ECO:0000256" key="1">
    <source>
        <dbReference type="SAM" id="Phobius"/>
    </source>
</evidence>
<dbReference type="GO" id="GO:0009190">
    <property type="term" value="P:cyclic nucleotide biosynthetic process"/>
    <property type="evidence" value="ECO:0007669"/>
    <property type="project" value="InterPro"/>
</dbReference>
<feature type="transmembrane region" description="Helical" evidence="1">
    <location>
        <begin position="50"/>
        <end position="73"/>
    </location>
</feature>
<dbReference type="Pfam" id="PF00211">
    <property type="entry name" value="Guanylate_cyc"/>
    <property type="match status" value="1"/>
</dbReference>
<evidence type="ECO:0000313" key="4">
    <source>
        <dbReference type="Proteomes" id="UP001139700"/>
    </source>
</evidence>
<dbReference type="CDD" id="cd07302">
    <property type="entry name" value="CHD"/>
    <property type="match status" value="1"/>
</dbReference>
<accession>A0A9X1TAI2</accession>
<keyword evidence="1" id="KW-0812">Transmembrane</keyword>
<dbReference type="Proteomes" id="UP001139700">
    <property type="component" value="Unassembled WGS sequence"/>
</dbReference>
<proteinExistence type="predicted"/>
<protein>
    <submittedName>
        <fullName evidence="3">Adenylate/guanylate cyclase domain-containing protein</fullName>
    </submittedName>
</protein>
<name>A0A9X1TAI2_9BACT</name>
<evidence type="ECO:0000259" key="2">
    <source>
        <dbReference type="PROSITE" id="PS50125"/>
    </source>
</evidence>
<keyword evidence="4" id="KW-1185">Reference proteome</keyword>
<reference evidence="3" key="1">
    <citation type="submission" date="2021-12" db="EMBL/GenBank/DDBJ databases">
        <title>Novel species in genus Dyadobacter.</title>
        <authorList>
            <person name="Ma C."/>
        </authorList>
    </citation>
    <scope>NUCLEOTIDE SEQUENCE</scope>
    <source>
        <strain evidence="3">CY399</strain>
    </source>
</reference>
<dbReference type="GO" id="GO:0004016">
    <property type="term" value="F:adenylate cyclase activity"/>
    <property type="evidence" value="ECO:0007669"/>
    <property type="project" value="UniProtKB-ARBA"/>
</dbReference>
<dbReference type="GO" id="GO:0035556">
    <property type="term" value="P:intracellular signal transduction"/>
    <property type="evidence" value="ECO:0007669"/>
    <property type="project" value="InterPro"/>
</dbReference>
<dbReference type="PANTHER" id="PTHR43081">
    <property type="entry name" value="ADENYLATE CYCLASE, TERMINAL-DIFFERENTIATION SPECIFIC-RELATED"/>
    <property type="match status" value="1"/>
</dbReference>
<feature type="domain" description="Guanylate cyclase" evidence="2">
    <location>
        <begin position="183"/>
        <end position="312"/>
    </location>
</feature>
<dbReference type="InterPro" id="IPR029787">
    <property type="entry name" value="Nucleotide_cyclase"/>
</dbReference>
<dbReference type="Gene3D" id="3.30.70.1230">
    <property type="entry name" value="Nucleotide cyclase"/>
    <property type="match status" value="1"/>
</dbReference>
<keyword evidence="1" id="KW-0472">Membrane</keyword>
<feature type="transmembrane region" description="Helical" evidence="1">
    <location>
        <begin position="12"/>
        <end position="30"/>
    </location>
</feature>
<gene>
    <name evidence="3" type="ORF">LXM24_15640</name>
</gene>
<feature type="transmembrane region" description="Helical" evidence="1">
    <location>
        <begin position="135"/>
        <end position="155"/>
    </location>
</feature>